<sequence length="173" mass="19155">MASSAGLSDKIVNSATPTKEMDADNASGNFVVAENNKVYEFINPMHQDNAVIGAIMVVQNADYIGSDVNKIWTTNLLRLFLQVLVFATAAVLVLRWLILRPILKMIKFIKSIRSGNIEQGFDGLEKHSFFRPLADEIAKISDSLSRAGSAASEEARLRMEKLDTPWTAHFVLT</sequence>
<dbReference type="EMBL" id="MHPJ01000015">
    <property type="protein sequence ID" value="OGZ78718.1"/>
    <property type="molecule type" value="Genomic_DNA"/>
</dbReference>
<comment type="caution">
    <text evidence="2">The sequence shown here is derived from an EMBL/GenBank/DDBJ whole genome shotgun (WGS) entry which is preliminary data.</text>
</comment>
<reference evidence="2 3" key="1">
    <citation type="journal article" date="2016" name="Nat. Commun.">
        <title>Thousands of microbial genomes shed light on interconnected biogeochemical processes in an aquifer system.</title>
        <authorList>
            <person name="Anantharaman K."/>
            <person name="Brown C.T."/>
            <person name="Hug L.A."/>
            <person name="Sharon I."/>
            <person name="Castelle C.J."/>
            <person name="Probst A.J."/>
            <person name="Thomas B.C."/>
            <person name="Singh A."/>
            <person name="Wilkins M.J."/>
            <person name="Karaoz U."/>
            <person name="Brodie E.L."/>
            <person name="Williams K.H."/>
            <person name="Hubbard S.S."/>
            <person name="Banfield J.F."/>
        </authorList>
    </citation>
    <scope>NUCLEOTIDE SEQUENCE [LARGE SCALE GENOMIC DNA]</scope>
</reference>
<evidence type="ECO:0000313" key="3">
    <source>
        <dbReference type="Proteomes" id="UP000178650"/>
    </source>
</evidence>
<dbReference type="Gene3D" id="6.10.340.10">
    <property type="match status" value="1"/>
</dbReference>
<evidence type="ECO:0000256" key="1">
    <source>
        <dbReference type="SAM" id="Phobius"/>
    </source>
</evidence>
<dbReference type="Proteomes" id="UP000178650">
    <property type="component" value="Unassembled WGS sequence"/>
</dbReference>
<feature type="transmembrane region" description="Helical" evidence="1">
    <location>
        <begin position="79"/>
        <end position="98"/>
    </location>
</feature>
<gene>
    <name evidence="2" type="ORF">A2358_02865</name>
</gene>
<proteinExistence type="predicted"/>
<organism evidence="2 3">
    <name type="scientific">Candidatus Staskawiczbacteria bacterium RIFOXYB1_FULL_37_44</name>
    <dbReference type="NCBI Taxonomy" id="1802223"/>
    <lineage>
        <taxon>Bacteria</taxon>
        <taxon>Candidatus Staskawicziibacteriota</taxon>
    </lineage>
</organism>
<dbReference type="AlphaFoldDB" id="A0A1G2IX18"/>
<protein>
    <recommendedName>
        <fullName evidence="4">HAMP domain-containing protein</fullName>
    </recommendedName>
</protein>
<evidence type="ECO:0000313" key="2">
    <source>
        <dbReference type="EMBL" id="OGZ78718.1"/>
    </source>
</evidence>
<name>A0A1G2IX18_9BACT</name>
<keyword evidence="1" id="KW-1133">Transmembrane helix</keyword>
<dbReference type="STRING" id="1802223.A2358_02865"/>
<evidence type="ECO:0008006" key="4">
    <source>
        <dbReference type="Google" id="ProtNLM"/>
    </source>
</evidence>
<accession>A0A1G2IX18</accession>
<keyword evidence="1" id="KW-0472">Membrane</keyword>
<keyword evidence="1" id="KW-0812">Transmembrane</keyword>